<sequence length="265" mass="27595">MCLLVVLHRVVPGAALVVGANRDEQLARPARALAVLRPSRPRVLGGLDEQAGGSWLTVNDAGVFVGLTNQPDGRPPDPERPSRGALPVAGGTARSASAALATVVRSAARRHPNPCEVLLGDRTSLYWAAVRPRRPLRAAALGPGLVVLGNAPLGRSSAKTDRVRRSAAALVGQPLEIVLAGLGRLLADHESPAGHGRGQAPGSRGACCVHEDGYGTRSSHLVVVPERPDEPPRLWVADGPPCQVPFEAVDAPWAEPATTAAREAQ</sequence>
<dbReference type="EMBL" id="JBHLYQ010000039">
    <property type="protein sequence ID" value="MFC0081609.1"/>
    <property type="molecule type" value="Genomic_DNA"/>
</dbReference>
<dbReference type="Gene3D" id="3.60.60.10">
    <property type="entry name" value="Penicillin V Acylase, Chain A"/>
    <property type="match status" value="1"/>
</dbReference>
<dbReference type="InterPro" id="IPR008551">
    <property type="entry name" value="TANGO2"/>
</dbReference>
<keyword evidence="3" id="KW-1185">Reference proteome</keyword>
<protein>
    <submittedName>
        <fullName evidence="2">NRDE family protein</fullName>
    </submittedName>
</protein>
<dbReference type="PANTHER" id="PTHR17985">
    <property type="entry name" value="SER/THR-RICH PROTEIN T10 IN DGCR REGION"/>
    <property type="match status" value="1"/>
</dbReference>
<evidence type="ECO:0000313" key="3">
    <source>
        <dbReference type="Proteomes" id="UP001589788"/>
    </source>
</evidence>
<dbReference type="Proteomes" id="UP001589788">
    <property type="component" value="Unassembled WGS sequence"/>
</dbReference>
<dbReference type="PANTHER" id="PTHR17985:SF8">
    <property type="entry name" value="TRANSPORT AND GOLGI ORGANIZATION PROTEIN 2 HOMOLOG"/>
    <property type="match status" value="1"/>
</dbReference>
<evidence type="ECO:0000256" key="1">
    <source>
        <dbReference type="SAM" id="MobiDB-lite"/>
    </source>
</evidence>
<comment type="caution">
    <text evidence="2">The sequence shown here is derived from an EMBL/GenBank/DDBJ whole genome shotgun (WGS) entry which is preliminary data.</text>
</comment>
<name>A0ABV6C1N7_9ACTN</name>
<gene>
    <name evidence="2" type="ORF">ACFFRE_05540</name>
</gene>
<reference evidence="2 3" key="1">
    <citation type="submission" date="2024-09" db="EMBL/GenBank/DDBJ databases">
        <authorList>
            <person name="Sun Q."/>
            <person name="Mori K."/>
        </authorList>
    </citation>
    <scope>NUCLEOTIDE SEQUENCE [LARGE SCALE GENOMIC DNA]</scope>
    <source>
        <strain evidence="2 3">JCM 15389</strain>
    </source>
</reference>
<proteinExistence type="predicted"/>
<organism evidence="2 3">
    <name type="scientific">Aciditerrimonas ferrireducens</name>
    <dbReference type="NCBI Taxonomy" id="667306"/>
    <lineage>
        <taxon>Bacteria</taxon>
        <taxon>Bacillati</taxon>
        <taxon>Actinomycetota</taxon>
        <taxon>Acidimicrobiia</taxon>
        <taxon>Acidimicrobiales</taxon>
        <taxon>Acidimicrobiaceae</taxon>
        <taxon>Aciditerrimonas</taxon>
    </lineage>
</organism>
<dbReference type="RefSeq" id="WP_377788904.1">
    <property type="nucleotide sequence ID" value="NZ_JBHLYQ010000039.1"/>
</dbReference>
<feature type="region of interest" description="Disordered" evidence="1">
    <location>
        <begin position="68"/>
        <end position="89"/>
    </location>
</feature>
<evidence type="ECO:0000313" key="2">
    <source>
        <dbReference type="EMBL" id="MFC0081609.1"/>
    </source>
</evidence>
<accession>A0ABV6C1N7</accession>
<dbReference type="Pfam" id="PF05742">
    <property type="entry name" value="TANGO2"/>
    <property type="match status" value="1"/>
</dbReference>